<dbReference type="PANTHER" id="PTHR21496">
    <property type="entry name" value="FERREDOXIN-RELATED"/>
    <property type="match status" value="1"/>
</dbReference>
<dbReference type="GO" id="GO:0046872">
    <property type="term" value="F:metal ion binding"/>
    <property type="evidence" value="ECO:0007669"/>
    <property type="project" value="UniProtKB-KW"/>
</dbReference>
<protein>
    <submittedName>
        <fullName evidence="7">Rieske (2Fe-2S) domain-containing protein (HcaC, bphF)</fullName>
    </submittedName>
</protein>
<evidence type="ECO:0000256" key="3">
    <source>
        <dbReference type="ARBA" id="ARBA00023004"/>
    </source>
</evidence>
<reference evidence="7" key="1">
    <citation type="journal article" date="2014" name="Genome Biol. Evol.">
        <title>Pangenome evidence for extensive interdomain horizontal transfer affecting lineage core and shell genes in uncultured planktonic thaumarchaeota and euryarchaeota.</title>
        <authorList>
            <person name="Deschamps P."/>
            <person name="Zivanovic Y."/>
            <person name="Moreira D."/>
            <person name="Rodriguez-Valera F."/>
            <person name="Lopez-Garcia P."/>
        </authorList>
    </citation>
    <scope>NUCLEOTIDE SEQUENCE</scope>
</reference>
<accession>A0A075HXJ6</accession>
<keyword evidence="1" id="KW-0001">2Fe-2S</keyword>
<dbReference type="GO" id="GO:0051537">
    <property type="term" value="F:2 iron, 2 sulfur cluster binding"/>
    <property type="evidence" value="ECO:0007669"/>
    <property type="project" value="UniProtKB-KW"/>
</dbReference>
<dbReference type="PANTHER" id="PTHR21496:SF0">
    <property type="entry name" value="RIESKE DOMAIN-CONTAINING PROTEIN"/>
    <property type="match status" value="1"/>
</dbReference>
<gene>
    <name evidence="7" type="primary">bphF</name>
    <name evidence="7" type="synonym">hcaC</name>
</gene>
<dbReference type="CDD" id="cd03467">
    <property type="entry name" value="Rieske"/>
    <property type="match status" value="1"/>
</dbReference>
<proteinExistence type="predicted"/>
<evidence type="ECO:0000256" key="4">
    <source>
        <dbReference type="ARBA" id="ARBA00023014"/>
    </source>
</evidence>
<evidence type="ECO:0000259" key="6">
    <source>
        <dbReference type="PROSITE" id="PS51296"/>
    </source>
</evidence>
<evidence type="ECO:0000256" key="1">
    <source>
        <dbReference type="ARBA" id="ARBA00022714"/>
    </source>
</evidence>
<dbReference type="SUPFAM" id="SSF50022">
    <property type="entry name" value="ISP domain"/>
    <property type="match status" value="1"/>
</dbReference>
<dbReference type="Gene3D" id="2.102.10.10">
    <property type="entry name" value="Rieske [2Fe-2S] iron-sulphur domain"/>
    <property type="match status" value="1"/>
</dbReference>
<evidence type="ECO:0000256" key="5">
    <source>
        <dbReference type="ARBA" id="ARBA00034078"/>
    </source>
</evidence>
<dbReference type="PROSITE" id="PS51296">
    <property type="entry name" value="RIESKE"/>
    <property type="match status" value="1"/>
</dbReference>
<evidence type="ECO:0000313" key="7">
    <source>
        <dbReference type="EMBL" id="AIF19307.1"/>
    </source>
</evidence>
<name>A0A075HXJ6_9ARCH</name>
<keyword evidence="3" id="KW-0408">Iron</keyword>
<feature type="domain" description="Rieske" evidence="6">
    <location>
        <begin position="29"/>
        <end position="124"/>
    </location>
</feature>
<keyword evidence="2" id="KW-0479">Metal-binding</keyword>
<organism evidence="7">
    <name type="scientific">uncultured marine thaumarchaeote KM3_86_E11</name>
    <dbReference type="NCBI Taxonomy" id="1456321"/>
    <lineage>
        <taxon>Archaea</taxon>
        <taxon>Nitrososphaerota</taxon>
        <taxon>environmental samples</taxon>
    </lineage>
</organism>
<sequence>MILSEYKILSRFAKLFRVRKIAQYKQLAWKKIAEKNTISYNSGSEFDIDGKKIAIFNQNGYHALDAICVHQDNPITAGKLDGDIVECPSHFWHYNIKTGELQDYLKGVKLQTYPVEERADGIYIDF</sequence>
<dbReference type="EMBL" id="KF901134">
    <property type="protein sequence ID" value="AIF19307.1"/>
    <property type="molecule type" value="Genomic_DNA"/>
</dbReference>
<dbReference type="InterPro" id="IPR036922">
    <property type="entry name" value="Rieske_2Fe-2S_sf"/>
</dbReference>
<keyword evidence="4" id="KW-0411">Iron-sulfur</keyword>
<dbReference type="InterPro" id="IPR017941">
    <property type="entry name" value="Rieske_2Fe-2S"/>
</dbReference>
<dbReference type="AlphaFoldDB" id="A0A075HXJ6"/>
<evidence type="ECO:0000256" key="2">
    <source>
        <dbReference type="ARBA" id="ARBA00022723"/>
    </source>
</evidence>
<dbReference type="Pfam" id="PF00355">
    <property type="entry name" value="Rieske"/>
    <property type="match status" value="1"/>
</dbReference>
<comment type="cofactor">
    <cofactor evidence="5">
        <name>[2Fe-2S] cluster</name>
        <dbReference type="ChEBI" id="CHEBI:190135"/>
    </cofactor>
</comment>